<evidence type="ECO:0000313" key="2">
    <source>
        <dbReference type="EMBL" id="KAL1851685.1"/>
    </source>
</evidence>
<dbReference type="EMBL" id="JAZHXJ010000775">
    <property type="protein sequence ID" value="KAL1851685.1"/>
    <property type="molecule type" value="Genomic_DNA"/>
</dbReference>
<evidence type="ECO:0000313" key="3">
    <source>
        <dbReference type="Proteomes" id="UP001586593"/>
    </source>
</evidence>
<comment type="caution">
    <text evidence="2">The sequence shown here is derived from an EMBL/GenBank/DDBJ whole genome shotgun (WGS) entry which is preliminary data.</text>
</comment>
<sequence>MRTSDSLLTRFREPGGARAAVLATKILAALYVLANQGGRGELPYQWTKYDRQPSRHPSDELPSSSGMNWSCRELRSADHACVQDWEPVLRGLRGLCGCVRIPNFVVQFYVSSPSPKPLYGTIEPLYGRWKGQSQSRKTSHGGHTPAASETRNKHDHLCYIVCRRLQLTCHTDPVTRTKAGQAWRNQPESHSAKGGTGPI</sequence>
<proteinExistence type="predicted"/>
<reference evidence="2 3" key="1">
    <citation type="journal article" date="2024" name="Commun. Biol.">
        <title>Comparative genomic analysis of thermophilic fungi reveals convergent evolutionary adaptations and gene losses.</title>
        <authorList>
            <person name="Steindorff A.S."/>
            <person name="Aguilar-Pontes M.V."/>
            <person name="Robinson A.J."/>
            <person name="Andreopoulos B."/>
            <person name="LaButti K."/>
            <person name="Kuo A."/>
            <person name="Mondo S."/>
            <person name="Riley R."/>
            <person name="Otillar R."/>
            <person name="Haridas S."/>
            <person name="Lipzen A."/>
            <person name="Grimwood J."/>
            <person name="Schmutz J."/>
            <person name="Clum A."/>
            <person name="Reid I.D."/>
            <person name="Moisan M.C."/>
            <person name="Butler G."/>
            <person name="Nguyen T.T.M."/>
            <person name="Dewar K."/>
            <person name="Conant G."/>
            <person name="Drula E."/>
            <person name="Henrissat B."/>
            <person name="Hansel C."/>
            <person name="Singer S."/>
            <person name="Hutchinson M.I."/>
            <person name="de Vries R.P."/>
            <person name="Natvig D.O."/>
            <person name="Powell A.J."/>
            <person name="Tsang A."/>
            <person name="Grigoriev I.V."/>
        </authorList>
    </citation>
    <scope>NUCLEOTIDE SEQUENCE [LARGE SCALE GENOMIC DNA]</scope>
    <source>
        <strain evidence="2 3">ATCC 24622</strain>
    </source>
</reference>
<organism evidence="2 3">
    <name type="scientific">Phialemonium thermophilum</name>
    <dbReference type="NCBI Taxonomy" id="223376"/>
    <lineage>
        <taxon>Eukaryota</taxon>
        <taxon>Fungi</taxon>
        <taxon>Dikarya</taxon>
        <taxon>Ascomycota</taxon>
        <taxon>Pezizomycotina</taxon>
        <taxon>Sordariomycetes</taxon>
        <taxon>Sordariomycetidae</taxon>
        <taxon>Cephalothecales</taxon>
        <taxon>Cephalothecaceae</taxon>
        <taxon>Phialemonium</taxon>
    </lineage>
</organism>
<accession>A0ABR3W3A1</accession>
<evidence type="ECO:0000256" key="1">
    <source>
        <dbReference type="SAM" id="MobiDB-lite"/>
    </source>
</evidence>
<gene>
    <name evidence="2" type="ORF">VTK73DRAFT_9385</name>
</gene>
<keyword evidence="3" id="KW-1185">Reference proteome</keyword>
<feature type="region of interest" description="Disordered" evidence="1">
    <location>
        <begin position="178"/>
        <end position="199"/>
    </location>
</feature>
<name>A0ABR3W3A1_9PEZI</name>
<feature type="region of interest" description="Disordered" evidence="1">
    <location>
        <begin position="130"/>
        <end position="149"/>
    </location>
</feature>
<protein>
    <submittedName>
        <fullName evidence="2">Uncharacterized protein</fullName>
    </submittedName>
</protein>
<dbReference type="Proteomes" id="UP001586593">
    <property type="component" value="Unassembled WGS sequence"/>
</dbReference>